<evidence type="ECO:0000256" key="4">
    <source>
        <dbReference type="ARBA" id="ARBA00022741"/>
    </source>
</evidence>
<dbReference type="InterPro" id="IPR048445">
    <property type="entry name" value="DncV-like_NTFase"/>
</dbReference>
<dbReference type="InParanoid" id="A0A1H9HDA5"/>
<evidence type="ECO:0000313" key="13">
    <source>
        <dbReference type="Proteomes" id="UP000199021"/>
    </source>
</evidence>
<sequence length="318" mass="36949">MANCHSLFSTFNGELQITSTKRANLIKSKDALRKAIIKWFKENHPEYVPKFWIQGSYKMKTVIRTKDDMCDLDDGIYFLCEPDVTPATLQNWVYQAVCDHTKEGATRHRKCVRVHFAKDYQIDLPIYKKADGDDHPWLCVKGGTWAEEQSDPKEFVEWYDEERNHQLTRIIRYLKSWGDTVRHNMLSGLAMTLVAQANYDEDDRDDQALYNILVAIRSSLKSNWQAKMPTTPGDDILAEYDHDFRDRFFSHLDSFIEDAKNALEQESEKKASNLWRKHLGKRFPEGEDDDAKTDNVNRLKEVASRGTVAPYWGGKVSN</sequence>
<accession>A0A1H9HDA5</accession>
<dbReference type="GO" id="GO:0046872">
    <property type="term" value="F:metal ion binding"/>
    <property type="evidence" value="ECO:0007669"/>
    <property type="project" value="UniProtKB-KW"/>
</dbReference>
<keyword evidence="13" id="KW-1185">Reference proteome</keyword>
<keyword evidence="2" id="KW-0548">Nucleotidyltransferase</keyword>
<organism evidence="12 13">
    <name type="scientific">Neolewinella agarilytica</name>
    <dbReference type="NCBI Taxonomy" id="478744"/>
    <lineage>
        <taxon>Bacteria</taxon>
        <taxon>Pseudomonadati</taxon>
        <taxon>Bacteroidota</taxon>
        <taxon>Saprospiria</taxon>
        <taxon>Saprospirales</taxon>
        <taxon>Lewinellaceae</taxon>
        <taxon>Neolewinella</taxon>
    </lineage>
</organism>
<dbReference type="Proteomes" id="UP000199021">
    <property type="component" value="Unassembled WGS sequence"/>
</dbReference>
<evidence type="ECO:0000256" key="3">
    <source>
        <dbReference type="ARBA" id="ARBA00022723"/>
    </source>
</evidence>
<dbReference type="Pfam" id="PF21654">
    <property type="entry name" value="DncV-like_NTFase"/>
    <property type="match status" value="1"/>
</dbReference>
<comment type="catalytic activity">
    <reaction evidence="10">
        <text>GTP + ATP = 3',3'-cGAMP + 2 diphosphate</text>
        <dbReference type="Rhea" id="RHEA:35647"/>
        <dbReference type="ChEBI" id="CHEBI:30616"/>
        <dbReference type="ChEBI" id="CHEBI:33019"/>
        <dbReference type="ChEBI" id="CHEBI:37565"/>
        <dbReference type="ChEBI" id="CHEBI:71501"/>
    </reaction>
    <physiologicalReaction direction="left-to-right" evidence="10">
        <dbReference type="Rhea" id="RHEA:35648"/>
    </physiologicalReaction>
</comment>
<evidence type="ECO:0000256" key="1">
    <source>
        <dbReference type="ARBA" id="ARBA00022679"/>
    </source>
</evidence>
<dbReference type="GO" id="GO:0005524">
    <property type="term" value="F:ATP binding"/>
    <property type="evidence" value="ECO:0007669"/>
    <property type="project" value="UniProtKB-KW"/>
</dbReference>
<reference evidence="13" key="1">
    <citation type="submission" date="2016-10" db="EMBL/GenBank/DDBJ databases">
        <authorList>
            <person name="Varghese N."/>
            <person name="Submissions S."/>
        </authorList>
    </citation>
    <scope>NUCLEOTIDE SEQUENCE [LARGE SCALE GENOMIC DNA]</scope>
    <source>
        <strain evidence="13">DSM 24740</strain>
    </source>
</reference>
<keyword evidence="5" id="KW-0067">ATP-binding</keyword>
<evidence type="ECO:0000313" key="12">
    <source>
        <dbReference type="EMBL" id="SEQ60292.1"/>
    </source>
</evidence>
<dbReference type="AlphaFoldDB" id="A0A1H9HDA5"/>
<dbReference type="OrthoDB" id="661552at2"/>
<keyword evidence="7" id="KW-0546">Nucleotide metabolism</keyword>
<keyword evidence="3" id="KW-0479">Metal-binding</keyword>
<evidence type="ECO:0000256" key="6">
    <source>
        <dbReference type="ARBA" id="ARBA00022842"/>
    </source>
</evidence>
<name>A0A1H9HDA5_9BACT</name>
<dbReference type="EMBL" id="FOFB01000012">
    <property type="protein sequence ID" value="SEQ60292.1"/>
    <property type="molecule type" value="Genomic_DNA"/>
</dbReference>
<keyword evidence="1" id="KW-0808">Transferase</keyword>
<dbReference type="GO" id="GO:0016779">
    <property type="term" value="F:nucleotidyltransferase activity"/>
    <property type="evidence" value="ECO:0007669"/>
    <property type="project" value="UniProtKB-KW"/>
</dbReference>
<keyword evidence="8" id="KW-0051">Antiviral defense</keyword>
<evidence type="ECO:0000256" key="10">
    <source>
        <dbReference type="ARBA" id="ARBA00048304"/>
    </source>
</evidence>
<evidence type="ECO:0000256" key="7">
    <source>
        <dbReference type="ARBA" id="ARBA00023080"/>
    </source>
</evidence>
<dbReference type="GO" id="GO:0051607">
    <property type="term" value="P:defense response to virus"/>
    <property type="evidence" value="ECO:0007669"/>
    <property type="project" value="UniProtKB-KW"/>
</dbReference>
<keyword evidence="6" id="KW-0460">Magnesium</keyword>
<keyword evidence="4" id="KW-0547">Nucleotide-binding</keyword>
<proteinExistence type="predicted"/>
<gene>
    <name evidence="12" type="ORF">SAMN05444359_112113</name>
</gene>
<evidence type="ECO:0000256" key="8">
    <source>
        <dbReference type="ARBA" id="ARBA00023118"/>
    </source>
</evidence>
<protein>
    <recommendedName>
        <fullName evidence="9">Cyclic GMP-AMP synthase</fullName>
    </recommendedName>
</protein>
<evidence type="ECO:0000256" key="2">
    <source>
        <dbReference type="ARBA" id="ARBA00022695"/>
    </source>
</evidence>
<feature type="domain" description="Cyclic GMP-AMP synthase DncV-like nucleotidyltransferase" evidence="11">
    <location>
        <begin position="49"/>
        <end position="127"/>
    </location>
</feature>
<evidence type="ECO:0000256" key="5">
    <source>
        <dbReference type="ARBA" id="ARBA00022840"/>
    </source>
</evidence>
<evidence type="ECO:0000256" key="9">
    <source>
        <dbReference type="ARBA" id="ARBA00044145"/>
    </source>
</evidence>
<dbReference type="STRING" id="478744.SAMN05444359_112113"/>
<dbReference type="RefSeq" id="WP_090168873.1">
    <property type="nucleotide sequence ID" value="NZ_FOFB01000012.1"/>
</dbReference>
<evidence type="ECO:0000259" key="11">
    <source>
        <dbReference type="Pfam" id="PF21654"/>
    </source>
</evidence>
<dbReference type="GO" id="GO:0009117">
    <property type="term" value="P:nucleotide metabolic process"/>
    <property type="evidence" value="ECO:0007669"/>
    <property type="project" value="UniProtKB-KW"/>
</dbReference>